<name>A0A4Q6XS25_9SPHI</name>
<gene>
    <name evidence="1" type="ORF">EWE74_07150</name>
</gene>
<comment type="caution">
    <text evidence="1">The sequence shown here is derived from an EMBL/GenBank/DDBJ whole genome shotgun (WGS) entry which is preliminary data.</text>
</comment>
<dbReference type="Proteomes" id="UP000292855">
    <property type="component" value="Unassembled WGS sequence"/>
</dbReference>
<organism evidence="1 2">
    <name type="scientific">Sphingobacterium corticibacterium</name>
    <dbReference type="NCBI Taxonomy" id="2484746"/>
    <lineage>
        <taxon>Bacteria</taxon>
        <taxon>Pseudomonadati</taxon>
        <taxon>Bacteroidota</taxon>
        <taxon>Sphingobacteriia</taxon>
        <taxon>Sphingobacteriales</taxon>
        <taxon>Sphingobacteriaceae</taxon>
        <taxon>Sphingobacterium</taxon>
    </lineage>
</organism>
<dbReference type="AlphaFoldDB" id="A0A4Q6XS25"/>
<accession>A0A4Q6XS25</accession>
<evidence type="ECO:0000313" key="2">
    <source>
        <dbReference type="Proteomes" id="UP000292855"/>
    </source>
</evidence>
<evidence type="ECO:0000313" key="1">
    <source>
        <dbReference type="EMBL" id="RZF62565.1"/>
    </source>
</evidence>
<dbReference type="RefSeq" id="WP_130140789.1">
    <property type="nucleotide sequence ID" value="NZ_SGIT01000001.1"/>
</dbReference>
<dbReference type="EMBL" id="SGIT01000001">
    <property type="protein sequence ID" value="RZF62565.1"/>
    <property type="molecule type" value="Genomic_DNA"/>
</dbReference>
<keyword evidence="2" id="KW-1185">Reference proteome</keyword>
<proteinExistence type="predicted"/>
<dbReference type="OrthoDB" id="709544at2"/>
<reference evidence="1 2" key="1">
    <citation type="submission" date="2019-02" db="EMBL/GenBank/DDBJ databases">
        <authorList>
            <person name="Li Y."/>
        </authorList>
    </citation>
    <scope>NUCLEOTIDE SEQUENCE [LARGE SCALE GENOMIC DNA]</scope>
    <source>
        <strain evidence="1 2">30C10-4-7</strain>
    </source>
</reference>
<sequence length="79" mass="9259">MISTLHPILSGGFSDYSHQFILDISKWDKEQIIKKITGAENFQPSLEDDFMLIAERMRYSEVDTRVLLDQRGLKRRELS</sequence>
<protein>
    <submittedName>
        <fullName evidence="1">Uncharacterized protein</fullName>
    </submittedName>
</protein>